<evidence type="ECO:0000313" key="2">
    <source>
        <dbReference type="EMBL" id="GII77274.1"/>
    </source>
</evidence>
<dbReference type="PANTHER" id="PTHR21310:SF15">
    <property type="entry name" value="AMINOGLYCOSIDE PHOSPHOTRANSFERASE DOMAIN-CONTAINING PROTEIN"/>
    <property type="match status" value="1"/>
</dbReference>
<dbReference type="InterPro" id="IPR002575">
    <property type="entry name" value="Aminoglycoside_PTrfase"/>
</dbReference>
<name>A0A919QZZ7_9ACTN</name>
<dbReference type="PANTHER" id="PTHR21310">
    <property type="entry name" value="AMINOGLYCOSIDE PHOSPHOTRANSFERASE-RELATED-RELATED"/>
    <property type="match status" value="1"/>
</dbReference>
<proteinExistence type="predicted"/>
<accession>A0A919QZZ7</accession>
<evidence type="ECO:0000259" key="1">
    <source>
        <dbReference type="Pfam" id="PF01636"/>
    </source>
</evidence>
<dbReference type="Gene3D" id="3.90.1200.10">
    <property type="match status" value="1"/>
</dbReference>
<organism evidence="2 3">
    <name type="scientific">Sphaerisporangium rufum</name>
    <dbReference type="NCBI Taxonomy" id="1381558"/>
    <lineage>
        <taxon>Bacteria</taxon>
        <taxon>Bacillati</taxon>
        <taxon>Actinomycetota</taxon>
        <taxon>Actinomycetes</taxon>
        <taxon>Streptosporangiales</taxon>
        <taxon>Streptosporangiaceae</taxon>
        <taxon>Sphaerisporangium</taxon>
    </lineage>
</organism>
<gene>
    <name evidence="2" type="ORF">Sru01_22560</name>
</gene>
<dbReference type="InterPro" id="IPR051678">
    <property type="entry name" value="AGP_Transferase"/>
</dbReference>
<dbReference type="SUPFAM" id="SSF56112">
    <property type="entry name" value="Protein kinase-like (PK-like)"/>
    <property type="match status" value="1"/>
</dbReference>
<keyword evidence="3" id="KW-1185">Reference proteome</keyword>
<dbReference type="Proteomes" id="UP000655287">
    <property type="component" value="Unassembled WGS sequence"/>
</dbReference>
<dbReference type="Gene3D" id="3.30.200.20">
    <property type="entry name" value="Phosphorylase Kinase, domain 1"/>
    <property type="match status" value="1"/>
</dbReference>
<dbReference type="InterPro" id="IPR011009">
    <property type="entry name" value="Kinase-like_dom_sf"/>
</dbReference>
<protein>
    <submittedName>
        <fullName evidence="2">Phosphotransferase</fullName>
    </submittedName>
</protein>
<feature type="domain" description="Aminoglycoside phosphotransferase" evidence="1">
    <location>
        <begin position="30"/>
        <end position="282"/>
    </location>
</feature>
<dbReference type="AlphaFoldDB" id="A0A919QZZ7"/>
<dbReference type="Pfam" id="PF01636">
    <property type="entry name" value="APH"/>
    <property type="match status" value="1"/>
</dbReference>
<dbReference type="RefSeq" id="WP_203984086.1">
    <property type="nucleotide sequence ID" value="NZ_BOOU01000033.1"/>
</dbReference>
<evidence type="ECO:0000313" key="3">
    <source>
        <dbReference type="Proteomes" id="UP000655287"/>
    </source>
</evidence>
<dbReference type="EMBL" id="BOOU01000033">
    <property type="protein sequence ID" value="GII77274.1"/>
    <property type="molecule type" value="Genomic_DNA"/>
</dbReference>
<sequence>MESKTKRRLTTAQLEELILEATGTGVTSTEELTDGFANAVWRIALADGRQVVLKAAPPPDLPQLRYERELLRTEAMVYHLATPAGVPLARLLHSAFDHPRLGGDFLVLSALDGVPWNQATGLSDADQAALRHELGAHLARLHTIPGEGVFGYPYAGLTGPTWRDAFLVMTGALLDDAVRYETTLPCSLLDIAAAVHGDAHLLEEVTAPVLVHADVWPGNVFLTPPSAGRPRIQAIIDLERAFWGDPLADFVTPTIFGELREDDPIVAGYRQAGGVLEFTPQARRREAMYRVYLYLLMLIEETPRGYPEESYRRIRDLSTEGLTQSLAYLRQR</sequence>
<comment type="caution">
    <text evidence="2">The sequence shown here is derived from an EMBL/GenBank/DDBJ whole genome shotgun (WGS) entry which is preliminary data.</text>
</comment>
<reference evidence="2" key="1">
    <citation type="submission" date="2021-01" db="EMBL/GenBank/DDBJ databases">
        <title>Whole genome shotgun sequence of Sphaerisporangium rufum NBRC 109079.</title>
        <authorList>
            <person name="Komaki H."/>
            <person name="Tamura T."/>
        </authorList>
    </citation>
    <scope>NUCLEOTIDE SEQUENCE</scope>
    <source>
        <strain evidence="2">NBRC 109079</strain>
    </source>
</reference>